<keyword evidence="1" id="KW-0812">Transmembrane</keyword>
<dbReference type="AlphaFoldDB" id="A0A0U1QPQ9"/>
<dbReference type="EMBL" id="AFVQ02000074">
    <property type="protein sequence ID" value="KLI02789.1"/>
    <property type="molecule type" value="Genomic_DNA"/>
</dbReference>
<dbReference type="Pfam" id="PF01522">
    <property type="entry name" value="Polysacc_deac_1"/>
    <property type="match status" value="1"/>
</dbReference>
<feature type="domain" description="NodB homology" evidence="2">
    <location>
        <begin position="56"/>
        <end position="235"/>
    </location>
</feature>
<name>A0A0U1QPQ9_9BACL</name>
<keyword evidence="4" id="KW-1185">Reference proteome</keyword>
<dbReference type="Proteomes" id="UP000035553">
    <property type="component" value="Unassembled WGS sequence"/>
</dbReference>
<reference evidence="3 4" key="1">
    <citation type="journal article" date="2011" name="J. Bacteriol.">
        <title>Draft genome sequence of Sporolactobacillus inulinus strain CASD, an efficient D-lactic acid-producing bacterium with high-concentration lactate tolerance capability.</title>
        <authorList>
            <person name="Yu B."/>
            <person name="Su F."/>
            <person name="Wang L."/>
            <person name="Xu K."/>
            <person name="Zhao B."/>
            <person name="Xu P."/>
        </authorList>
    </citation>
    <scope>NUCLEOTIDE SEQUENCE [LARGE SCALE GENOMIC DNA]</scope>
    <source>
        <strain evidence="3 4">CASD</strain>
    </source>
</reference>
<dbReference type="PANTHER" id="PTHR10587">
    <property type="entry name" value="GLYCOSYL TRANSFERASE-RELATED"/>
    <property type="match status" value="1"/>
</dbReference>
<sequence>MLWIINGKRLKNILLIIIAAFFAALILFVQRQDTDVDVFTPIKAHGALSHVETNQKHLALTFDINWGDQQAPLILKALKEENVKATFFISGEWAERHPSLVRQMVRAGHEVESHGMRHEDYTQLEVQRLRSDILFGRESIYKTIGQHPEMIRPPYGKVNRDVLKTAANLNQQVVLWSVNPRDETNPGAKVIVQRVLEKAGKGDIIKLHASDSAKGTDRALPLIIRELENRGFQFVTVKTLTSDVQSKSKLMD</sequence>
<dbReference type="InterPro" id="IPR050248">
    <property type="entry name" value="Polysacc_deacetylase_ArnD"/>
</dbReference>
<dbReference type="PROSITE" id="PS51677">
    <property type="entry name" value="NODB"/>
    <property type="match status" value="1"/>
</dbReference>
<dbReference type="InterPro" id="IPR002509">
    <property type="entry name" value="NODB_dom"/>
</dbReference>
<feature type="transmembrane region" description="Helical" evidence="1">
    <location>
        <begin position="12"/>
        <end position="29"/>
    </location>
</feature>
<dbReference type="GO" id="GO:0016810">
    <property type="term" value="F:hydrolase activity, acting on carbon-nitrogen (but not peptide) bonds"/>
    <property type="evidence" value="ECO:0007669"/>
    <property type="project" value="InterPro"/>
</dbReference>
<dbReference type="STRING" id="1069536.SINU_06195"/>
<dbReference type="Gene3D" id="3.20.20.370">
    <property type="entry name" value="Glycoside hydrolase/deacetylase"/>
    <property type="match status" value="1"/>
</dbReference>
<evidence type="ECO:0000313" key="3">
    <source>
        <dbReference type="EMBL" id="KLI02789.1"/>
    </source>
</evidence>
<organism evidence="3 4">
    <name type="scientific">Sporolactobacillus inulinus CASD</name>
    <dbReference type="NCBI Taxonomy" id="1069536"/>
    <lineage>
        <taxon>Bacteria</taxon>
        <taxon>Bacillati</taxon>
        <taxon>Bacillota</taxon>
        <taxon>Bacilli</taxon>
        <taxon>Bacillales</taxon>
        <taxon>Sporolactobacillaceae</taxon>
        <taxon>Sporolactobacillus</taxon>
    </lineage>
</organism>
<protein>
    <submittedName>
        <fullName evidence="3">Polysaccharide deacetylase</fullName>
    </submittedName>
</protein>
<evidence type="ECO:0000259" key="2">
    <source>
        <dbReference type="PROSITE" id="PS51677"/>
    </source>
</evidence>
<evidence type="ECO:0000313" key="4">
    <source>
        <dbReference type="Proteomes" id="UP000035553"/>
    </source>
</evidence>
<dbReference type="GO" id="GO:0005975">
    <property type="term" value="P:carbohydrate metabolic process"/>
    <property type="evidence" value="ECO:0007669"/>
    <property type="project" value="InterPro"/>
</dbReference>
<accession>A0A0U1QPQ9</accession>
<dbReference type="OrthoDB" id="9806342at2"/>
<proteinExistence type="predicted"/>
<dbReference type="SUPFAM" id="SSF88713">
    <property type="entry name" value="Glycoside hydrolase/deacetylase"/>
    <property type="match status" value="1"/>
</dbReference>
<gene>
    <name evidence="3" type="ORF">SINU_06195</name>
</gene>
<evidence type="ECO:0000256" key="1">
    <source>
        <dbReference type="SAM" id="Phobius"/>
    </source>
</evidence>
<keyword evidence="1" id="KW-1133">Transmembrane helix</keyword>
<dbReference type="GO" id="GO:0016020">
    <property type="term" value="C:membrane"/>
    <property type="evidence" value="ECO:0007669"/>
    <property type="project" value="TreeGrafter"/>
</dbReference>
<comment type="caution">
    <text evidence="3">The sequence shown here is derived from an EMBL/GenBank/DDBJ whole genome shotgun (WGS) entry which is preliminary data.</text>
</comment>
<dbReference type="RefSeq" id="WP_010027592.1">
    <property type="nucleotide sequence ID" value="NZ_AFVQ02000074.1"/>
</dbReference>
<dbReference type="PANTHER" id="PTHR10587:SF128">
    <property type="entry name" value="POLYSACCHARIDE DEACETYLASE PDAB-RELATED"/>
    <property type="match status" value="1"/>
</dbReference>
<keyword evidence="1" id="KW-0472">Membrane</keyword>
<dbReference type="InterPro" id="IPR011330">
    <property type="entry name" value="Glyco_hydro/deAcase_b/a-brl"/>
</dbReference>